<feature type="domain" description="YDG" evidence="1">
    <location>
        <begin position="3728"/>
        <end position="3802"/>
    </location>
</feature>
<dbReference type="InterPro" id="IPR041248">
    <property type="entry name" value="YDG"/>
</dbReference>
<feature type="domain" description="YDG" evidence="1">
    <location>
        <begin position="4578"/>
        <end position="4653"/>
    </location>
</feature>
<feature type="domain" description="YDG" evidence="1">
    <location>
        <begin position="4323"/>
        <end position="4397"/>
    </location>
</feature>
<keyword evidence="3" id="KW-1185">Reference proteome</keyword>
<feature type="domain" description="YDG" evidence="1">
    <location>
        <begin position="4068"/>
        <end position="4142"/>
    </location>
</feature>
<dbReference type="InterPro" id="IPR011050">
    <property type="entry name" value="Pectin_lyase_fold/virulence"/>
</dbReference>
<dbReference type="InterPro" id="IPR013519">
    <property type="entry name" value="Int_alpha_beta-p"/>
</dbReference>
<feature type="domain" description="YDG" evidence="1">
    <location>
        <begin position="4238"/>
        <end position="4313"/>
    </location>
</feature>
<gene>
    <name evidence="2" type="ORF">HNP60_001085</name>
</gene>
<evidence type="ECO:0000313" key="2">
    <source>
        <dbReference type="EMBL" id="MBB5985111.1"/>
    </source>
</evidence>
<organism evidence="2 3">
    <name type="scientific">Sphingobium lignivorans</name>
    <dbReference type="NCBI Taxonomy" id="2735886"/>
    <lineage>
        <taxon>Bacteria</taxon>
        <taxon>Pseudomonadati</taxon>
        <taxon>Pseudomonadota</taxon>
        <taxon>Alphaproteobacteria</taxon>
        <taxon>Sphingomonadales</taxon>
        <taxon>Sphingomonadaceae</taxon>
        <taxon>Sphingobium</taxon>
    </lineage>
</organism>
<dbReference type="PANTHER" id="PTHR36220:SF1">
    <property type="entry name" value="GAMMA TUBULIN COMPLEX COMPONENT C-TERMINAL DOMAIN-CONTAINING PROTEIN"/>
    <property type="match status" value="1"/>
</dbReference>
<dbReference type="InterPro" id="IPR012334">
    <property type="entry name" value="Pectin_lyas_fold"/>
</dbReference>
<feature type="domain" description="YDG" evidence="1">
    <location>
        <begin position="4408"/>
        <end position="4482"/>
    </location>
</feature>
<feature type="domain" description="YDG" evidence="1">
    <location>
        <begin position="3473"/>
        <end position="3548"/>
    </location>
</feature>
<dbReference type="Pfam" id="PF18657">
    <property type="entry name" value="YDG"/>
    <property type="match status" value="14"/>
</dbReference>
<dbReference type="PANTHER" id="PTHR36220">
    <property type="entry name" value="UNNAMED PRODUCT"/>
    <property type="match status" value="1"/>
</dbReference>
<feature type="domain" description="YDG" evidence="1">
    <location>
        <begin position="4155"/>
        <end position="4227"/>
    </location>
</feature>
<dbReference type="Pfam" id="PF14312">
    <property type="entry name" value="FG-GAP_2"/>
    <property type="match status" value="7"/>
</dbReference>
<proteinExistence type="predicted"/>
<sequence length="5049" mass="487151">MNDAAFMAGGSVLRFENGGRSDAEIVVEGRISVRDAGLAALVAPHVRNSGLITADLGRVAIGAAKGFSVDLFGDGLISFAPGDALSQSLTDASGNPIGALIEQQGTITAAGGRVLLTTSAAREIINASVNVTGIVRADSIRSEGGTIILSGAGGVTANGLLSASSTEGRGGTIAIEGQSVTLGGAINASGVSGGAVTVRAEGLLSLADTVLATGTRGDGGMIDYRAARILETATGRSDASGLVGGGTISAIASGSLVTSGSYRAEGLYGAGGRIDLTASEVTLLSAGLDARGRTVGGLVRVGGAFQGGKAPDASKSYFASLLGRWGDLPALASAGSLLVGSGSTIDVSSARGAGGTAILWSQDRTTFLGGIDARGASGGSVEISSAGDLRQAALDGVQTGAGGHLLLDPKNIVIGTVDDVESWQYAGVLGAVYSGSSNPPELADSVPAALDTFDSFGEAVALNDDGTRMAVGASGDDGAANQLTGSGAVYLFSFADGNFSNGTLSGIIGKGYSGGKNVDVALLAGSDAFGNSVALNAAGDRLAVGATGDDGLAEDASGSGAVHLFSFADTSFSGGALIGTIGRGYAGAGNINIAAEAGDGFGRSVALNGAGDLLAVGAWNDSGAGNVANKSGAVYLFTFDDTSFGGGAHSGTIGYGYAGSGDLALTLDIGDYLGVSVALNDAGDRLAVGAHGDAGFGNSAATSGAVHVIGFSDTSFGGATHLGTIGKGYVGAGDTDATVVAGGDQFGYSVALSADGTRLAVGAVTDNGSTNNMASAGAVHLFTFANGNMANGTHAGLIGKGYTGGKNIDVAEIEASDLLGFGVALNGAGDRLAVGSYGDDGGTNAASGAGAVYLFGFSDTAFSGGAVRGVLGRDVWRTGDINVSALGSADSFGVTAALNGVGDRMVIGAWADRGADDLTSGAGAAYLFSFTDGNFSGGTLTGIIGKGYSGGKNVDVPGLELNDWFGSGVALNDAGDRLAVGALGDDGGSTSNSGAVYLFTFSDGDFSGGTHVATAGKGYGIDLPDLAMSDQLGVSVALNAAGDLLAAGAIGDRGATDSLSGAGAVYLISFADTDFQGGALAGVVGAGYAGGGNVAAPLASSDQFGVSVALNGAGDRLAVGAIGDGGNGEIAGASGAVHLFSFTGPGFSGGSHTGTVGKGYTGTGNVNVSALDASDQFGRGVALNNIGDRLAIGSVGDGGSGNTAASSGAVYLLSFADGNFSTGSVSGTIGKGYTGGNSLSLAQLGASDLFGTSVAMNAAGDRLVVGATNDAGYSNRASATGAAYLFRFADTDFYGGRLVGTVGKGYTQTADVALNTTPDAAEQFGISVALNGAGDRLAVGAFADTGAAGGMSTVGAVYLFSFSDDQFSNGVLEGLIGKGYTGGKNLNVSALESGDGFGFSVALNDAGDRLAVGAWGDDGFANGNAGSGATYLFGFADYAFSGGTRLGTIGSGYVGAGDYNLTLGGSDAFGSSIALNGSGNRLAVGAYQDDGATNTVADAGAVYLFTFADQDFGGAVHAATVGSGYSGASGGPTLEASDYFGISVALNGAGDRLAVGATGDDGAGNAADGSGAVHLFTFTSNAFTGGAYAGAIGSGYNGGRSIGLASLEAGDQFGRSVALDGNGDYLAAGANRDDGAGNIVSNAGAVYLLNFADTSFTGGAHKGTIGVGYTGLWDQAVALDADDNLGVSVALSANGLRMAAGANGDDGGSNASSNSGAVHLFSTELVSGWTYADYPGATVNISATSLAALLATGTNLTLQASNDISLTAALSVNNPLGDGGDLTLQAGRSILLNASITTDNGDLSLIGNDRLANGVVDAYRDSGNAVITMASGVSINAGSGAVSIDLRDGAGKSNSGSGDITLRAITAGSLDVTNSGSAGDILLQGNIATSGAQDYLSERDLKLASSVSLTVTGAATLSIDAARQVLLQTGSKIENSFSGNLTPFDAVAISSNRRSVQAAGALAGIQLEGGAIIRTAAGGAGAIDISARGGTDDSRGINLIGGSKIEALGAGAITLHGTGGSGAGTTNYGVFLTQSSEITAANGDIDVTGEAVGTGPAPGLFVFNGSLLRTTGTGNIDLTGSASGAGAGVWISSSSASVRAASGAIIITASSAPGGASDFEIVSGGLLGVAGTTDITINADTVSFAGAVSGSGVLTIQPRTSGRTIGLGAGAGDLSLSAASLANIQNGFTGILIGKADAGAMTVGTGLSAFSDNLHLLSAGALAINGALSVGSNRLTLETAGGGTQSEAITAGQLLLLGTGADYTLGYGGNAVGTLAANLGTGDAVVTSGAAANLVVGTVGSTTGVTAASLVLTTTNAAADIAINNAVTTSGAQDYVSERDVQLAAGTALTVSGAATLSIDAARQVSLGAASTIENSYASDLTSFDAISIMGNRRTIADAGNLSGVEMAAGSVVRTAAGGAGNIVLSGRGGAVLGHGIAMATTATVQSLGAGNVTLTGEAVNSTSNYSGVYLSGGSGISSNLGDIEVTALASGAAGNFPALYLLGGVGASIQSSGGDITLQGTRQTGDGEGVWIGLTGALVQTSTGDISIIGASANAARDAVRIAGAGQVLTSAGGDIAITGTAAGGGAGRDIGTLSTSLLGGAGTGDITLNADTIGLAGTTTGAGILTFQPRTGGRLIGIGATGSELVISAATLATVTDGFAEIVIGNSTAGAISVGSGLATFQDHLRLVGSGGLAVGSALNVGTNRLTLDVAGATSQSAAITAAQLLLLNATGAYTLTNAGNAIGTLAADTGTIALTHGGAGDLIVGTVGMQAGIAATSAALTTTAASATLQIEEDVTTSGAQSYTATLGDISAASGVHLLVSGKAALTMTAGTQITLTGATIDNSYAGDADSFDAIVLRANDDGTSFSAAGSNHGVLLDAGALVRTAAGGGGTIDIFGRAGEGSATAIGVQINFSVVESLGAGTLTIEGHGGAGTAGSSRHGVLIHDAPTGANGGSRIESHLGDILITGTGGAATSGASNYGVAIVHNSKILSTGTGADAARITISGTGGGTGASYDNVGVRISSAATRIESIDGDIEITGRGGVNAEGTTSGNQGILMAGGAVIQSTGLGANAAAISLDGLGGGKGASGANAGVLVTGANTAILSADGAIDLLGTGGASAEGSENHGIALSAAAYVASSGTAAVTLTGQGGGKATSASATNIGIYLSSAGTYVESERGDIALTGTGGAGADGIDASHYGIQIGSGTQVRSTGTGADAAAILLTGTGGSGTGNKRIGVYLNAEQAVLSDAGAATIIARGGSGTEGTGNDGLYVSGTGPKIASGGGEIVVDAAKGGAAGKDFNNLTGSLAVETASGRWIFYLGDPADSSFSGLASGSLPVWGANRLTLAPASVPAGNRYVFVHQPTLSVASAFSDTKTYGDVYTFPTAVLDTHYTLSGLVAASGYGNVWLQETTANIGLSGAPLLSSAGSVADADVAGSPYDVDFAIGTLANTAGYLFATPTSSGTLTLAAKLLSLTGVVAADRAYDGGTVADLSGGALVGVVNSDDVSFTAGTGAFADKDVGTWPVTASGYGLAGADAGNYTLAQPSITDASISARLLSLTGVVAADRDYDGSTLADLSGGTLVGVVNSEDVSFTAGTGSFADKDVGTWAVTASGYGLAGADAGNYTLAQPVVADASISAKLLSLTGVVAADRAYDGSTVADLSGGTLVGVVNSEDVSFTAGTGSFADKDVGTWAVTASGYSLAGADAGNYTLAQPSIADASISAKLLSLTGVVAADRAYDGSTLADLSGGTLVGVVNSEAVSFTAGTGAFADKDVGTWAVTASGYGLAGADAGNYTLAQPVVADASISAKLLSLTGVVAADRAYDGSTLADLSGGTLVGVVNSEDVSFTAGTGAFADKDVGTWAVTASGYGLAGSEAGNYTLAQPVVADAIISAKLLSLTGVVAADRAYDGSTVADLTGGTLVGVVNSEDVSFTAGTGSFADKDVGTWAVTASGYGLAGADAGNYTLAQPVVANASISAKLLSLTGVVAADRAYDGSTLADLSGGTLVGVVNSEDVSFTAGTGAFADKDVGTWAVTASGYGLAGADAGNYTLAQPSIADASISAKLLSLTGVVAADRAYDGSTLADLSGGTLVGVVNSEDVSFTAGTGAFADKDVGTWAVTASGYGLAGTDAGNYTLAQPVVADASISVKLLSLTGVVAADRAYDGSTVADLSGGTLVGVVGSEDVSFTAGTGSFADKDVGTWAVTASGYGLGGSDAGNYTLAQPLVANASISAKLLSLTGVVAADRAYDGSTVADLTGGTLVGVVNSEDVSFTAGTGSFADKDVGTWTVTASGYGLAGADAGNYTLAQPAVADASISAKLLSLTGVVAADRDYDGSTLAALSGGTLVGVVGSEDVNFTAGTGSFADKDVGTWAVTASGYGLTGADAGNYTLAQPVVADASISAKLLSLTGVVAADRDYDGSTLADLSGGTLVGVVNSEDVNFTAGTGSFADKDVGTWAVTASGYGLAGADAGNYTLAQPVVADASISAKLLSLTGVVAADRAYDGSTLADLSGGTLVGVVNSEDVSFTAGTGSFADKDVGTWAVTASGYSLAGADAGNYTLAQPSIADASISAKLLSLTGVVAADRAYDGSTLADLFGGTLVGVVNSEDVSFTAGTGAFADKDVGTWAVTASGYGLAGADAGNYTLAQPSVVNLATIHRLAQVVWTGGGDGINWFDAANWSGGAVPDGANVARVVLPANVSVTFDPGRTSGGAHGGPVSIDWLDTSPDADSVPSATDTTFSMLGGSLSVARGLTVDTLGQYGGAILGTGAITVLDSFAQSAGSISVGGDVSINQGLGDLSFVSISGRNLDLRAAGSVLAGALTSIGDTTVSAGSRVALGGPTIVGGTLTIHAGPGAFDGISQGLPVTVGGDLLISGNGPITLDNPANHVGGIIRCASNGGWPRIGGVCGAGGGAGASGRQADDLVSRSLSVGTAGDGVFADGGGQGAGPAFAPWRGGSGAASRGGGGSAGLMAGAQAGGLETVAASFVLEGGARLVLRNLLGAAGRGGSLYVTADLDGDDEDTPHRYRRIVPRTNPGPEVYYVGN</sequence>
<feature type="domain" description="YDG" evidence="1">
    <location>
        <begin position="4493"/>
        <end position="4568"/>
    </location>
</feature>
<feature type="domain" description="YDG" evidence="1">
    <location>
        <begin position="3813"/>
        <end position="3887"/>
    </location>
</feature>
<dbReference type="EMBL" id="JACHKA010000001">
    <property type="protein sequence ID" value="MBB5985111.1"/>
    <property type="molecule type" value="Genomic_DNA"/>
</dbReference>
<reference evidence="2 3" key="1">
    <citation type="submission" date="2020-08" db="EMBL/GenBank/DDBJ databases">
        <title>Exploring microbial biodiversity for novel pathways involved in the catabolism of aromatic compounds derived from lignin.</title>
        <authorList>
            <person name="Elkins J."/>
        </authorList>
    </citation>
    <scope>NUCLEOTIDE SEQUENCE [LARGE SCALE GENOMIC DNA]</scope>
    <source>
        <strain evidence="2 3">B1D3A</strain>
    </source>
</reference>
<dbReference type="PROSITE" id="PS51470">
    <property type="entry name" value="FG_GAP"/>
    <property type="match status" value="1"/>
</dbReference>
<dbReference type="SMART" id="SM00191">
    <property type="entry name" value="Int_alpha"/>
    <property type="match status" value="11"/>
</dbReference>
<dbReference type="Gene3D" id="2.160.20.10">
    <property type="entry name" value="Single-stranded right-handed beta-helix, Pectin lyase-like"/>
    <property type="match status" value="1"/>
</dbReference>
<feature type="domain" description="YDG" evidence="1">
    <location>
        <begin position="3643"/>
        <end position="3718"/>
    </location>
</feature>
<feature type="domain" description="YDG" evidence="1">
    <location>
        <begin position="3560"/>
        <end position="3632"/>
    </location>
</feature>
<accession>A0ABR6NCW3</accession>
<dbReference type="RefSeq" id="WP_184151073.1">
    <property type="nucleotide sequence ID" value="NZ_JACHKA010000001.1"/>
</dbReference>
<feature type="domain" description="YDG" evidence="1">
    <location>
        <begin position="3898"/>
        <end position="3972"/>
    </location>
</feature>
<comment type="caution">
    <text evidence="2">The sequence shown here is derived from an EMBL/GenBank/DDBJ whole genome shotgun (WGS) entry which is preliminary data.</text>
</comment>
<dbReference type="Proteomes" id="UP001138540">
    <property type="component" value="Unassembled WGS sequence"/>
</dbReference>
<protein>
    <recommendedName>
        <fullName evidence="1">YDG domain-containing protein</fullName>
    </recommendedName>
</protein>
<evidence type="ECO:0000313" key="3">
    <source>
        <dbReference type="Proteomes" id="UP001138540"/>
    </source>
</evidence>
<evidence type="ECO:0000259" key="1">
    <source>
        <dbReference type="Pfam" id="PF18657"/>
    </source>
</evidence>
<name>A0ABR6NCW3_9SPHN</name>
<dbReference type="InterPro" id="IPR013517">
    <property type="entry name" value="FG-GAP"/>
</dbReference>
<feature type="domain" description="YDG" evidence="1">
    <location>
        <begin position="3983"/>
        <end position="4058"/>
    </location>
</feature>
<dbReference type="SUPFAM" id="SSF51126">
    <property type="entry name" value="Pectin lyase-like"/>
    <property type="match status" value="1"/>
</dbReference>